<gene>
    <name evidence="1" type="ORF">METZ01_LOCUS247836</name>
</gene>
<accession>A0A382I6M9</accession>
<organism evidence="1">
    <name type="scientific">marine metagenome</name>
    <dbReference type="NCBI Taxonomy" id="408172"/>
    <lineage>
        <taxon>unclassified sequences</taxon>
        <taxon>metagenomes</taxon>
        <taxon>ecological metagenomes</taxon>
    </lineage>
</organism>
<name>A0A382I6M9_9ZZZZ</name>
<dbReference type="EMBL" id="UINC01065382">
    <property type="protein sequence ID" value="SVB94982.1"/>
    <property type="molecule type" value="Genomic_DNA"/>
</dbReference>
<protein>
    <submittedName>
        <fullName evidence="1">Uncharacterized protein</fullName>
    </submittedName>
</protein>
<reference evidence="1" key="1">
    <citation type="submission" date="2018-05" db="EMBL/GenBank/DDBJ databases">
        <authorList>
            <person name="Lanie J.A."/>
            <person name="Ng W.-L."/>
            <person name="Kazmierczak K.M."/>
            <person name="Andrzejewski T.M."/>
            <person name="Davidsen T.M."/>
            <person name="Wayne K.J."/>
            <person name="Tettelin H."/>
            <person name="Glass J.I."/>
            <person name="Rusch D."/>
            <person name="Podicherti R."/>
            <person name="Tsui H.-C.T."/>
            <person name="Winkler M.E."/>
        </authorList>
    </citation>
    <scope>NUCLEOTIDE SEQUENCE</scope>
</reference>
<evidence type="ECO:0000313" key="1">
    <source>
        <dbReference type="EMBL" id="SVB94982.1"/>
    </source>
</evidence>
<proteinExistence type="predicted"/>
<sequence>MPFFKTWLLRRGIAEAARRHPDVAAAPVVVLTGEYKPDTQDGRFAVGMRKFEILCGTGDHLYHALDADGQTLASLLSEGYAAVVERGRGARAAHLLGLPPDTADTSSSLAALFPIPPTPTEIRVVSPTGLSTQDLLGYTSDTKLESIVESARAELIAADFADAEIDASLATFGPHPQLWATASPVASGQRRQLAAQLGGRIHALALQVLGPERTYERALQGADALDTGIPHRALLDLLEDPSLLCRLMLEGNPDSALVIVDGASGARRRAMNRFDVMLWFAAGERFAREPVYAGIGLGRETVEGWRRAMRRQKRRATGLGEALRAGDTETAGVAYARIVDEIRTEQEVQLLLAEVDKLRRFGRLRSRDELLARALARIAAGV</sequence>
<feature type="non-terminal residue" evidence="1">
    <location>
        <position position="382"/>
    </location>
</feature>
<dbReference type="AlphaFoldDB" id="A0A382I6M9"/>